<dbReference type="EMBL" id="CAIIXF020000001">
    <property type="protein sequence ID" value="CAH1772723.1"/>
    <property type="molecule type" value="Genomic_DNA"/>
</dbReference>
<organism evidence="4 5">
    <name type="scientific">Owenia fusiformis</name>
    <name type="common">Polychaete worm</name>
    <dbReference type="NCBI Taxonomy" id="6347"/>
    <lineage>
        <taxon>Eukaryota</taxon>
        <taxon>Metazoa</taxon>
        <taxon>Spiralia</taxon>
        <taxon>Lophotrochozoa</taxon>
        <taxon>Annelida</taxon>
        <taxon>Polychaeta</taxon>
        <taxon>Sedentaria</taxon>
        <taxon>Canalipalpata</taxon>
        <taxon>Sabellida</taxon>
        <taxon>Oweniida</taxon>
        <taxon>Oweniidae</taxon>
        <taxon>Owenia</taxon>
    </lineage>
</organism>
<feature type="domain" description="Flavodoxin-like" evidence="3">
    <location>
        <begin position="9"/>
        <end position="152"/>
    </location>
</feature>
<sequence>MKQTKNNRFLLLYASQTGQAKAIAEEINENAPQHGLNPELHCISQTEKKFSLERESCVVIVTSTTGEGEPPDTALKFWRRLKKKTLPDDHLSKVNYALLGLGDSNYTNFCNNGKNFDKRLNELGAKRFYECGWADEAVGLEVKVEPWIEGLFTTLKTFLNLNCNNEHAPLNGASNIETEESKSTQITDSHVYSSSK</sequence>
<dbReference type="FunFam" id="3.40.50.360:FF:000059">
    <property type="entry name" value="5-methyltetrahydrofolate-homocysteine methyltransferase reductase"/>
    <property type="match status" value="1"/>
</dbReference>
<evidence type="ECO:0000313" key="4">
    <source>
        <dbReference type="EMBL" id="CAH1772723.1"/>
    </source>
</evidence>
<evidence type="ECO:0000256" key="2">
    <source>
        <dbReference type="SAM" id="MobiDB-lite"/>
    </source>
</evidence>
<dbReference type="GO" id="GO:0010181">
    <property type="term" value="F:FMN binding"/>
    <property type="evidence" value="ECO:0007669"/>
    <property type="project" value="InterPro"/>
</dbReference>
<evidence type="ECO:0000259" key="3">
    <source>
        <dbReference type="PROSITE" id="PS50902"/>
    </source>
</evidence>
<name>A0A8S4MW94_OWEFU</name>
<proteinExistence type="predicted"/>
<dbReference type="OrthoDB" id="1856718at2759"/>
<dbReference type="InterPro" id="IPR029039">
    <property type="entry name" value="Flavoprotein-like_sf"/>
</dbReference>
<dbReference type="GO" id="GO:0050660">
    <property type="term" value="F:flavin adenine dinucleotide binding"/>
    <property type="evidence" value="ECO:0007669"/>
    <property type="project" value="TreeGrafter"/>
</dbReference>
<keyword evidence="1" id="KW-0285">Flavoprotein</keyword>
<dbReference type="AlphaFoldDB" id="A0A8S4MW94"/>
<feature type="compositionally biased region" description="Polar residues" evidence="2">
    <location>
        <begin position="183"/>
        <end position="196"/>
    </location>
</feature>
<evidence type="ECO:0000313" key="5">
    <source>
        <dbReference type="Proteomes" id="UP000749559"/>
    </source>
</evidence>
<dbReference type="SUPFAM" id="SSF52218">
    <property type="entry name" value="Flavoproteins"/>
    <property type="match status" value="1"/>
</dbReference>
<dbReference type="InterPro" id="IPR008254">
    <property type="entry name" value="Flavodoxin/NO_synth"/>
</dbReference>
<dbReference type="Pfam" id="PF00258">
    <property type="entry name" value="Flavodoxin_1"/>
    <property type="match status" value="1"/>
</dbReference>
<protein>
    <recommendedName>
        <fullName evidence="3">Flavodoxin-like domain-containing protein</fullName>
    </recommendedName>
</protein>
<accession>A0A8S4MW94</accession>
<dbReference type="PRINTS" id="PR00369">
    <property type="entry name" value="FLAVODOXIN"/>
</dbReference>
<comment type="caution">
    <text evidence="4">The sequence shown here is derived from an EMBL/GenBank/DDBJ whole genome shotgun (WGS) entry which is preliminary data.</text>
</comment>
<dbReference type="Proteomes" id="UP000749559">
    <property type="component" value="Unassembled WGS sequence"/>
</dbReference>
<dbReference type="GO" id="GO:0030586">
    <property type="term" value="F:[methionine synthase] reductase (NADPH) activity"/>
    <property type="evidence" value="ECO:0007669"/>
    <property type="project" value="TreeGrafter"/>
</dbReference>
<reference evidence="4" key="1">
    <citation type="submission" date="2022-03" db="EMBL/GenBank/DDBJ databases">
        <authorList>
            <person name="Martin C."/>
        </authorList>
    </citation>
    <scope>NUCLEOTIDE SEQUENCE</scope>
</reference>
<dbReference type="GO" id="GO:0005829">
    <property type="term" value="C:cytosol"/>
    <property type="evidence" value="ECO:0007669"/>
    <property type="project" value="TreeGrafter"/>
</dbReference>
<dbReference type="PROSITE" id="PS50902">
    <property type="entry name" value="FLAVODOXIN_LIKE"/>
    <property type="match status" value="1"/>
</dbReference>
<dbReference type="PANTHER" id="PTHR19384:SF84">
    <property type="entry name" value="METHIONINE SYNTHASE REDUCTASE"/>
    <property type="match status" value="1"/>
</dbReference>
<gene>
    <name evidence="4" type="ORF">OFUS_LOCUS439</name>
</gene>
<dbReference type="PANTHER" id="PTHR19384">
    <property type="entry name" value="NITRIC OXIDE SYNTHASE-RELATED"/>
    <property type="match status" value="1"/>
</dbReference>
<dbReference type="Gene3D" id="3.40.50.360">
    <property type="match status" value="1"/>
</dbReference>
<evidence type="ECO:0000256" key="1">
    <source>
        <dbReference type="ARBA" id="ARBA00022630"/>
    </source>
</evidence>
<dbReference type="GO" id="GO:0009086">
    <property type="term" value="P:methionine biosynthetic process"/>
    <property type="evidence" value="ECO:0007669"/>
    <property type="project" value="TreeGrafter"/>
</dbReference>
<dbReference type="InterPro" id="IPR001094">
    <property type="entry name" value="Flavdoxin-like"/>
</dbReference>
<keyword evidence="5" id="KW-1185">Reference proteome</keyword>
<dbReference type="GO" id="GO:0050667">
    <property type="term" value="P:homocysteine metabolic process"/>
    <property type="evidence" value="ECO:0007669"/>
    <property type="project" value="TreeGrafter"/>
</dbReference>
<feature type="region of interest" description="Disordered" evidence="2">
    <location>
        <begin position="172"/>
        <end position="196"/>
    </location>
</feature>